<protein>
    <recommendedName>
        <fullName evidence="5">Calx-beta domain-containing protein</fullName>
    </recommendedName>
</protein>
<dbReference type="GO" id="GO:0005432">
    <property type="term" value="F:calcium:sodium antiporter activity"/>
    <property type="evidence" value="ECO:0007669"/>
    <property type="project" value="TreeGrafter"/>
</dbReference>
<dbReference type="GO" id="GO:0007154">
    <property type="term" value="P:cell communication"/>
    <property type="evidence" value="ECO:0007669"/>
    <property type="project" value="InterPro"/>
</dbReference>
<dbReference type="SUPFAM" id="SSF141072">
    <property type="entry name" value="CalX-like"/>
    <property type="match status" value="1"/>
</dbReference>
<reference evidence="6" key="1">
    <citation type="submission" date="2023-08" db="EMBL/GenBank/DDBJ databases">
        <authorList>
            <person name="Chen Y."/>
            <person name="Shah S."/>
            <person name="Dougan E. K."/>
            <person name="Thang M."/>
            <person name="Chan C."/>
        </authorList>
    </citation>
    <scope>NUCLEOTIDE SEQUENCE</scope>
</reference>
<feature type="domain" description="Calx-beta" evidence="5">
    <location>
        <begin position="1"/>
        <end position="81"/>
    </location>
</feature>
<dbReference type="PANTHER" id="PTHR11878">
    <property type="entry name" value="SODIUM/CALCIUM EXCHANGER"/>
    <property type="match status" value="1"/>
</dbReference>
<keyword evidence="2" id="KW-0677">Repeat</keyword>
<evidence type="ECO:0000259" key="5">
    <source>
        <dbReference type="SMART" id="SM00237"/>
    </source>
</evidence>
<dbReference type="EMBL" id="CAUJNA010003466">
    <property type="protein sequence ID" value="CAJ1402742.1"/>
    <property type="molecule type" value="Genomic_DNA"/>
</dbReference>
<dbReference type="GO" id="GO:0016020">
    <property type="term" value="C:membrane"/>
    <property type="evidence" value="ECO:0007669"/>
    <property type="project" value="InterPro"/>
</dbReference>
<keyword evidence="7" id="KW-1185">Reference proteome</keyword>
<proteinExistence type="predicted"/>
<dbReference type="InterPro" id="IPR003644">
    <property type="entry name" value="Calx_beta"/>
</dbReference>
<organism evidence="6 7">
    <name type="scientific">Effrenium voratum</name>
    <dbReference type="NCBI Taxonomy" id="2562239"/>
    <lineage>
        <taxon>Eukaryota</taxon>
        <taxon>Sar</taxon>
        <taxon>Alveolata</taxon>
        <taxon>Dinophyceae</taxon>
        <taxon>Suessiales</taxon>
        <taxon>Symbiodiniaceae</taxon>
        <taxon>Effrenium</taxon>
    </lineage>
</organism>
<comment type="caution">
    <text evidence="6">The sequence shown here is derived from an EMBL/GenBank/DDBJ whole genome shotgun (WGS) entry which is preliminary data.</text>
</comment>
<sequence length="81" mass="8935">MMSQEERCVFSFVMMSVACMENCGKVEVVVTRSGLLHFPASVSFRTKDGTATSGEDFKHVEGCLSFKADEVEKSFEANRTG</sequence>
<keyword evidence="1" id="KW-0732">Signal</keyword>
<evidence type="ECO:0000313" key="7">
    <source>
        <dbReference type="Proteomes" id="UP001178507"/>
    </source>
</evidence>
<dbReference type="Pfam" id="PF03160">
    <property type="entry name" value="Calx-beta"/>
    <property type="match status" value="1"/>
</dbReference>
<evidence type="ECO:0000256" key="2">
    <source>
        <dbReference type="ARBA" id="ARBA00022737"/>
    </source>
</evidence>
<dbReference type="Proteomes" id="UP001178507">
    <property type="component" value="Unassembled WGS sequence"/>
</dbReference>
<dbReference type="SMART" id="SM00237">
    <property type="entry name" value="Calx_beta"/>
    <property type="match status" value="1"/>
</dbReference>
<name>A0AA36ND41_9DINO</name>
<dbReference type="InterPro" id="IPR051171">
    <property type="entry name" value="CaCA"/>
</dbReference>
<evidence type="ECO:0000256" key="4">
    <source>
        <dbReference type="ARBA" id="ARBA00023065"/>
    </source>
</evidence>
<evidence type="ECO:0000313" key="6">
    <source>
        <dbReference type="EMBL" id="CAJ1402742.1"/>
    </source>
</evidence>
<dbReference type="PROSITE" id="PS51257">
    <property type="entry name" value="PROKAR_LIPOPROTEIN"/>
    <property type="match status" value="1"/>
</dbReference>
<dbReference type="InterPro" id="IPR038081">
    <property type="entry name" value="CalX-like_sf"/>
</dbReference>
<evidence type="ECO:0000256" key="3">
    <source>
        <dbReference type="ARBA" id="ARBA00022837"/>
    </source>
</evidence>
<dbReference type="PANTHER" id="PTHR11878:SF65">
    <property type="entry name" value="NA_CA-EXCHANGE PROTEIN, ISOFORM G"/>
    <property type="match status" value="1"/>
</dbReference>
<keyword evidence="3" id="KW-0106">Calcium</keyword>
<accession>A0AA36ND41</accession>
<evidence type="ECO:0000256" key="1">
    <source>
        <dbReference type="ARBA" id="ARBA00022729"/>
    </source>
</evidence>
<dbReference type="AlphaFoldDB" id="A0AA36ND41"/>
<dbReference type="Gene3D" id="2.60.40.2030">
    <property type="match status" value="1"/>
</dbReference>
<keyword evidence="4" id="KW-0406">Ion transport</keyword>
<dbReference type="GO" id="GO:0098703">
    <property type="term" value="P:calcium ion import across plasma membrane"/>
    <property type="evidence" value="ECO:0007669"/>
    <property type="project" value="TreeGrafter"/>
</dbReference>
<keyword evidence="4" id="KW-0813">Transport</keyword>
<gene>
    <name evidence="6" type="ORF">EVOR1521_LOCUS25560</name>
</gene>